<dbReference type="CDD" id="cd01347">
    <property type="entry name" value="ligand_gated_channel"/>
    <property type="match status" value="1"/>
</dbReference>
<evidence type="ECO:0000256" key="9">
    <source>
        <dbReference type="ARBA" id="ARBA00023237"/>
    </source>
</evidence>
<keyword evidence="6 11" id="KW-0798">TonB box</keyword>
<dbReference type="Gene3D" id="2.40.170.20">
    <property type="entry name" value="TonB-dependent receptor, beta-barrel domain"/>
    <property type="match status" value="1"/>
</dbReference>
<keyword evidence="3 10" id="KW-0813">Transport</keyword>
<dbReference type="SUPFAM" id="SSF56935">
    <property type="entry name" value="Porins"/>
    <property type="match status" value="1"/>
</dbReference>
<sequence>MSLRLTPLAAALALAFITPFQIHAQTASPDKQPGTDTALPEVTISADKDQSVPGKAYAGGKIVTGGKIGVLGNQDTMNVPFSVVSYTAEGIQNQQAKSIADALASDPTVRTGLGYGNFSELFTIRGFTLTGDSISYDGLYGIVPRQLVAVESLERIELLKGATAFLNGVSPDGTGLGGTINIVPKRATDTPINQVTVDYTGDSRLGASVDIGRRFGPDNQLGIRVNALARDGEGSIDKEGRNTRMLSLGSDLRSGNLRLSADFTYQKQTVTQGRSTVNVRPTATAAPSAPSASSNFGQPWSNSLLENTFGVVRGEYDLSPNATIYAAAGAQHANEYGTYSSPTVGANGVGTGGLLRVSNKQDTLSGETGVKLKFATGAVKHQANVSFSAMQQSVYSGFDSNPGSYAVNIYNPADVALPAKGTSNYAGGASLLDSGITSRNTLRSAAISDTLSFLDDRLMLTLGIRHQNILTKGYSAGIQSSTYNQSANSPAVGIVLKPWNMVSVYANHIEGLSKGDTAGATYLSTPVSNASQPLAPYKTKQNEVGIKLEADKIGGGISLFEIKKPTSGYSINGSTYTFGAIGEQTNRGIELTMYGDPVQGLHLNGGYSYIDAKLNKTQSGAQDGNYAPGVSKNLFNVAADWEVPQMRNLVLSANYIYTDKQYVNSGNTTTIPSWSRVDLGARYKFAMQKQTVTLRAAIENIGDKSYWVASSQYGNVLTLGNPRTFKLSATVDF</sequence>
<dbReference type="Pfam" id="PF00593">
    <property type="entry name" value="TonB_dep_Rec_b-barrel"/>
    <property type="match status" value="1"/>
</dbReference>
<evidence type="ECO:0000313" key="16">
    <source>
        <dbReference type="Proteomes" id="UP001617427"/>
    </source>
</evidence>
<dbReference type="InterPro" id="IPR000531">
    <property type="entry name" value="Beta-barrel_TonB"/>
</dbReference>
<feature type="signal peptide" evidence="12">
    <location>
        <begin position="1"/>
        <end position="24"/>
    </location>
</feature>
<accession>A0ABW8EZX5</accession>
<dbReference type="PANTHER" id="PTHR32552">
    <property type="entry name" value="FERRICHROME IRON RECEPTOR-RELATED"/>
    <property type="match status" value="1"/>
</dbReference>
<evidence type="ECO:0000256" key="6">
    <source>
        <dbReference type="ARBA" id="ARBA00023077"/>
    </source>
</evidence>
<evidence type="ECO:0000256" key="4">
    <source>
        <dbReference type="ARBA" id="ARBA00022452"/>
    </source>
</evidence>
<dbReference type="InterPro" id="IPR039426">
    <property type="entry name" value="TonB-dep_rcpt-like"/>
</dbReference>
<evidence type="ECO:0000256" key="12">
    <source>
        <dbReference type="SAM" id="SignalP"/>
    </source>
</evidence>
<dbReference type="InterPro" id="IPR012910">
    <property type="entry name" value="Plug_dom"/>
</dbReference>
<dbReference type="EMBL" id="JBIUZV010000006">
    <property type="protein sequence ID" value="MFJ3046579.1"/>
    <property type="molecule type" value="Genomic_DNA"/>
</dbReference>
<dbReference type="Pfam" id="PF07715">
    <property type="entry name" value="Plug"/>
    <property type="match status" value="1"/>
</dbReference>
<dbReference type="Gene3D" id="2.170.130.10">
    <property type="entry name" value="TonB-dependent receptor, plug domain"/>
    <property type="match status" value="1"/>
</dbReference>
<gene>
    <name evidence="15" type="ORF">ACIPEN_12170</name>
</gene>
<keyword evidence="7 10" id="KW-0472">Membrane</keyword>
<comment type="subcellular location">
    <subcellularLocation>
        <location evidence="1 10">Cell outer membrane</location>
        <topology evidence="1 10">Multi-pass membrane protein</topology>
    </subcellularLocation>
</comment>
<keyword evidence="16" id="KW-1185">Reference proteome</keyword>
<dbReference type="InterPro" id="IPR010105">
    <property type="entry name" value="TonB_sidphr_rcpt"/>
</dbReference>
<dbReference type="PANTHER" id="PTHR32552:SF82">
    <property type="entry name" value="FCUA PROTEIN"/>
    <property type="match status" value="1"/>
</dbReference>
<protein>
    <submittedName>
        <fullName evidence="15">TonB-dependent receptor</fullName>
    </submittedName>
</protein>
<feature type="domain" description="TonB-dependent receptor-like beta-barrel" evidence="13">
    <location>
        <begin position="253"/>
        <end position="701"/>
    </location>
</feature>
<evidence type="ECO:0000256" key="10">
    <source>
        <dbReference type="PROSITE-ProRule" id="PRU01360"/>
    </source>
</evidence>
<evidence type="ECO:0000259" key="13">
    <source>
        <dbReference type="Pfam" id="PF00593"/>
    </source>
</evidence>
<comment type="similarity">
    <text evidence="2 10 11">Belongs to the TonB-dependent receptor family.</text>
</comment>
<evidence type="ECO:0000256" key="7">
    <source>
        <dbReference type="ARBA" id="ARBA00023136"/>
    </source>
</evidence>
<proteinExistence type="inferred from homology"/>
<dbReference type="NCBIfam" id="TIGR01783">
    <property type="entry name" value="TonB-siderophor"/>
    <property type="match status" value="1"/>
</dbReference>
<evidence type="ECO:0000256" key="11">
    <source>
        <dbReference type="RuleBase" id="RU003357"/>
    </source>
</evidence>
<keyword evidence="4 10" id="KW-1134">Transmembrane beta strand</keyword>
<keyword evidence="9 10" id="KW-0998">Cell outer membrane</keyword>
<keyword evidence="5 10" id="KW-0812">Transmembrane</keyword>
<keyword evidence="12" id="KW-0732">Signal</keyword>
<dbReference type="InterPro" id="IPR037066">
    <property type="entry name" value="Plug_dom_sf"/>
</dbReference>
<dbReference type="PROSITE" id="PS52016">
    <property type="entry name" value="TONB_DEPENDENT_REC_3"/>
    <property type="match status" value="1"/>
</dbReference>
<evidence type="ECO:0000256" key="5">
    <source>
        <dbReference type="ARBA" id="ARBA00022692"/>
    </source>
</evidence>
<reference evidence="15 16" key="1">
    <citation type="submission" date="2024-10" db="EMBL/GenBank/DDBJ databases">
        <title>The Natural Products Discovery Center: Release of the First 8490 Sequenced Strains for Exploring Actinobacteria Biosynthetic Diversity.</title>
        <authorList>
            <person name="Kalkreuter E."/>
            <person name="Kautsar S.A."/>
            <person name="Yang D."/>
            <person name="Bader C.D."/>
            <person name="Teijaro C.N."/>
            <person name="Fluegel L."/>
            <person name="Davis C.M."/>
            <person name="Simpson J.R."/>
            <person name="Lauterbach L."/>
            <person name="Steele A.D."/>
            <person name="Gui C."/>
            <person name="Meng S."/>
            <person name="Li G."/>
            <person name="Viehrig K."/>
            <person name="Ye F."/>
            <person name="Su P."/>
            <person name="Kiefer A.F."/>
            <person name="Nichols A."/>
            <person name="Cepeda A.J."/>
            <person name="Yan W."/>
            <person name="Fan B."/>
            <person name="Jiang Y."/>
            <person name="Adhikari A."/>
            <person name="Zheng C.-J."/>
            <person name="Schuster L."/>
            <person name="Cowan T.M."/>
            <person name="Smanski M.J."/>
            <person name="Chevrette M.G."/>
            <person name="De Carvalho L.P.S."/>
            <person name="Shen B."/>
        </authorList>
    </citation>
    <scope>NUCLEOTIDE SEQUENCE [LARGE SCALE GENOMIC DNA]</scope>
    <source>
        <strain evidence="15 16">NPDC087045</strain>
    </source>
</reference>
<evidence type="ECO:0000256" key="1">
    <source>
        <dbReference type="ARBA" id="ARBA00004571"/>
    </source>
</evidence>
<feature type="domain" description="TonB-dependent receptor plug" evidence="14">
    <location>
        <begin position="76"/>
        <end position="168"/>
    </location>
</feature>
<dbReference type="InterPro" id="IPR036942">
    <property type="entry name" value="Beta-barrel_TonB_sf"/>
</dbReference>
<evidence type="ECO:0000256" key="8">
    <source>
        <dbReference type="ARBA" id="ARBA00023170"/>
    </source>
</evidence>
<organism evidence="15 16">
    <name type="scientific">Herbaspirillum chlorophenolicum</name>
    <dbReference type="NCBI Taxonomy" id="211589"/>
    <lineage>
        <taxon>Bacteria</taxon>
        <taxon>Pseudomonadati</taxon>
        <taxon>Pseudomonadota</taxon>
        <taxon>Betaproteobacteria</taxon>
        <taxon>Burkholderiales</taxon>
        <taxon>Oxalobacteraceae</taxon>
        <taxon>Herbaspirillum</taxon>
    </lineage>
</organism>
<evidence type="ECO:0000259" key="14">
    <source>
        <dbReference type="Pfam" id="PF07715"/>
    </source>
</evidence>
<dbReference type="Proteomes" id="UP001617427">
    <property type="component" value="Unassembled WGS sequence"/>
</dbReference>
<evidence type="ECO:0000256" key="2">
    <source>
        <dbReference type="ARBA" id="ARBA00009810"/>
    </source>
</evidence>
<evidence type="ECO:0000313" key="15">
    <source>
        <dbReference type="EMBL" id="MFJ3046579.1"/>
    </source>
</evidence>
<dbReference type="RefSeq" id="WP_402700741.1">
    <property type="nucleotide sequence ID" value="NZ_JBIUZV010000006.1"/>
</dbReference>
<name>A0ABW8EZX5_9BURK</name>
<keyword evidence="8 15" id="KW-0675">Receptor</keyword>
<feature type="chain" id="PRO_5046048899" evidence="12">
    <location>
        <begin position="25"/>
        <end position="733"/>
    </location>
</feature>
<comment type="caution">
    <text evidence="15">The sequence shown here is derived from an EMBL/GenBank/DDBJ whole genome shotgun (WGS) entry which is preliminary data.</text>
</comment>
<evidence type="ECO:0000256" key="3">
    <source>
        <dbReference type="ARBA" id="ARBA00022448"/>
    </source>
</evidence>